<dbReference type="GO" id="GO:0006364">
    <property type="term" value="P:rRNA processing"/>
    <property type="evidence" value="ECO:0007669"/>
    <property type="project" value="UniProtKB-KW"/>
</dbReference>
<evidence type="ECO:0000256" key="5">
    <source>
        <dbReference type="ARBA" id="ARBA00037300"/>
    </source>
</evidence>
<dbReference type="InterPro" id="IPR029060">
    <property type="entry name" value="PIN-like_dom_sf"/>
</dbReference>
<dbReference type="InterPro" id="IPR006984">
    <property type="entry name" value="Fcf1/UTP23"/>
</dbReference>
<evidence type="ECO:0000256" key="6">
    <source>
        <dbReference type="ARBA" id="ARBA00038503"/>
    </source>
</evidence>
<dbReference type="FunFam" id="3.40.50.1010:FF:000006">
    <property type="entry name" value="rRNA-processing protein UTP23 homolog"/>
    <property type="match status" value="1"/>
</dbReference>
<protein>
    <recommendedName>
        <fullName evidence="7">U three protein 23</fullName>
    </recommendedName>
</protein>
<keyword evidence="2" id="KW-0690">Ribosome biogenesis</keyword>
<feature type="compositionally biased region" description="Basic and acidic residues" evidence="8">
    <location>
        <begin position="269"/>
        <end position="286"/>
    </location>
</feature>
<dbReference type="EMBL" id="MCGR01000007">
    <property type="protein sequence ID" value="ORY89021.1"/>
    <property type="molecule type" value="Genomic_DNA"/>
</dbReference>
<name>A0A1Y2FYB4_9BASI</name>
<dbReference type="CDD" id="cd09865">
    <property type="entry name" value="PIN_ScUtp23p-like"/>
    <property type="match status" value="1"/>
</dbReference>
<dbReference type="AlphaFoldDB" id="A0A1Y2FYB4"/>
<dbReference type="OrthoDB" id="25675at2759"/>
<gene>
    <name evidence="10" type="ORF">BCR35DRAFT_276104</name>
</gene>
<keyword evidence="3" id="KW-0698">rRNA processing</keyword>
<organism evidence="10 11">
    <name type="scientific">Leucosporidium creatinivorum</name>
    <dbReference type="NCBI Taxonomy" id="106004"/>
    <lineage>
        <taxon>Eukaryota</taxon>
        <taxon>Fungi</taxon>
        <taxon>Dikarya</taxon>
        <taxon>Basidiomycota</taxon>
        <taxon>Pucciniomycotina</taxon>
        <taxon>Microbotryomycetes</taxon>
        <taxon>Leucosporidiales</taxon>
        <taxon>Leucosporidium</taxon>
    </lineage>
</organism>
<evidence type="ECO:0000259" key="9">
    <source>
        <dbReference type="Pfam" id="PF24779"/>
    </source>
</evidence>
<evidence type="ECO:0000313" key="11">
    <source>
        <dbReference type="Proteomes" id="UP000193467"/>
    </source>
</evidence>
<reference evidence="10 11" key="1">
    <citation type="submission" date="2016-07" db="EMBL/GenBank/DDBJ databases">
        <title>Pervasive Adenine N6-methylation of Active Genes in Fungi.</title>
        <authorList>
            <consortium name="DOE Joint Genome Institute"/>
            <person name="Mondo S.J."/>
            <person name="Dannebaum R.O."/>
            <person name="Kuo R.C."/>
            <person name="Labutti K."/>
            <person name="Haridas S."/>
            <person name="Kuo A."/>
            <person name="Salamov A."/>
            <person name="Ahrendt S.R."/>
            <person name="Lipzen A."/>
            <person name="Sullivan W."/>
            <person name="Andreopoulos W.B."/>
            <person name="Clum A."/>
            <person name="Lindquist E."/>
            <person name="Daum C."/>
            <person name="Ramamoorthy G.K."/>
            <person name="Gryganskyi A."/>
            <person name="Culley D."/>
            <person name="Magnuson J.K."/>
            <person name="James T.Y."/>
            <person name="O'Malley M.A."/>
            <person name="Stajich J.E."/>
            <person name="Spatafora J.W."/>
            <person name="Visel A."/>
            <person name="Grigoriev I.V."/>
        </authorList>
    </citation>
    <scope>NUCLEOTIDE SEQUENCE [LARGE SCALE GENOMIC DNA]</scope>
    <source>
        <strain evidence="10 11">62-1032</strain>
    </source>
</reference>
<feature type="domain" description="UTP23 sensor motif region" evidence="9">
    <location>
        <begin position="218"/>
        <end position="236"/>
    </location>
</feature>
<comment type="function">
    <text evidence="5">Involved in rRNA-processing and ribosome biogenesis.</text>
</comment>
<dbReference type="PANTHER" id="PTHR12416">
    <property type="entry name" value="RRNA-PROCESSING PROTEIN UTP23 HOMOLOG"/>
    <property type="match status" value="1"/>
</dbReference>
<sequence length="341" mass="36508">MRQKRVKSYRKVMQLYCSAFKFREPYQLLVDAAFIQSVVQQKLDFQARLQDVVQGAIKPMITQCSMQALYDAGAEGQAAVDEAKGFERRKCNHFKVRPEAECLASMAGKDNPHRYVIATQSLPLRKSLRSVPGLPIIYINRSVVLLETPSDQTMAKKSSMENQKLHVPAEELALLNKTSVPTPTSAQLIGGDSLPLASTSTAAAVEGEGAETVEQPKKKKRKGPKGPNPLSIKKKKGDSTSASASASAAAGGGKKRGREEGETTGGLTGEEKAERKRKRVEEEKTRLTSSGAARGGEAREGDVKRKAKRRRGKKGGAAAKAEGGDADAGDDVAISGGGEAE</sequence>
<dbReference type="STRING" id="106004.A0A1Y2FYB4"/>
<evidence type="ECO:0000313" key="10">
    <source>
        <dbReference type="EMBL" id="ORY89021.1"/>
    </source>
</evidence>
<comment type="subcellular location">
    <subcellularLocation>
        <location evidence="1">Nucleus</location>
        <location evidence="1">Nucleolus</location>
    </subcellularLocation>
</comment>
<dbReference type="Gene3D" id="3.40.50.1010">
    <property type="entry name" value="5'-nuclease"/>
    <property type="match status" value="1"/>
</dbReference>
<comment type="caution">
    <text evidence="10">The sequence shown here is derived from an EMBL/GenBank/DDBJ whole genome shotgun (WGS) entry which is preliminary data.</text>
</comment>
<comment type="similarity">
    <text evidence="6">Belongs to the UTP23/FCF1 family. UTP23 subfamily.</text>
</comment>
<feature type="region of interest" description="Disordered" evidence="8">
    <location>
        <begin position="199"/>
        <end position="341"/>
    </location>
</feature>
<dbReference type="Pfam" id="PF04900">
    <property type="entry name" value="Fcf1"/>
    <property type="match status" value="1"/>
</dbReference>
<dbReference type="FunCoup" id="A0A1Y2FYB4">
    <property type="interactions" value="620"/>
</dbReference>
<evidence type="ECO:0000256" key="2">
    <source>
        <dbReference type="ARBA" id="ARBA00022517"/>
    </source>
</evidence>
<dbReference type="GO" id="GO:0032040">
    <property type="term" value="C:small-subunit processome"/>
    <property type="evidence" value="ECO:0007669"/>
    <property type="project" value="InterPro"/>
</dbReference>
<dbReference type="Pfam" id="PF24779">
    <property type="entry name" value="UTP23_sensor"/>
    <property type="match status" value="1"/>
</dbReference>
<dbReference type="Proteomes" id="UP000193467">
    <property type="component" value="Unassembled WGS sequence"/>
</dbReference>
<feature type="compositionally biased region" description="Basic residues" evidence="8">
    <location>
        <begin position="305"/>
        <end position="314"/>
    </location>
</feature>
<keyword evidence="11" id="KW-1185">Reference proteome</keyword>
<keyword evidence="4" id="KW-0539">Nucleus</keyword>
<dbReference type="InParanoid" id="A0A1Y2FYB4"/>
<feature type="compositionally biased region" description="Low complexity" evidence="8">
    <location>
        <begin position="199"/>
        <end position="213"/>
    </location>
</feature>
<evidence type="ECO:0000256" key="8">
    <source>
        <dbReference type="SAM" id="MobiDB-lite"/>
    </source>
</evidence>
<dbReference type="SUPFAM" id="SSF88723">
    <property type="entry name" value="PIN domain-like"/>
    <property type="match status" value="1"/>
</dbReference>
<evidence type="ECO:0000256" key="1">
    <source>
        <dbReference type="ARBA" id="ARBA00004604"/>
    </source>
</evidence>
<accession>A0A1Y2FYB4</accession>
<feature type="compositionally biased region" description="Low complexity" evidence="8">
    <location>
        <begin position="239"/>
        <end position="249"/>
    </location>
</feature>
<dbReference type="InterPro" id="IPR057776">
    <property type="entry name" value="UTP23_sensor"/>
</dbReference>
<proteinExistence type="inferred from homology"/>
<evidence type="ECO:0000256" key="7">
    <source>
        <dbReference type="ARBA" id="ARBA00076388"/>
    </source>
</evidence>
<evidence type="ECO:0000256" key="3">
    <source>
        <dbReference type="ARBA" id="ARBA00022552"/>
    </source>
</evidence>
<evidence type="ECO:0000256" key="4">
    <source>
        <dbReference type="ARBA" id="ARBA00023242"/>
    </source>
</evidence>